<reference evidence="2 3" key="1">
    <citation type="submission" date="2018-11" db="EMBL/GenBank/DDBJ databases">
        <title>The genome draft of YIM 96095.</title>
        <authorList>
            <person name="Tang S.-K."/>
            <person name="Chunyu W.-X."/>
            <person name="Feng Y.-Z."/>
        </authorList>
    </citation>
    <scope>NUCLEOTIDE SEQUENCE [LARGE SCALE GENOMIC DNA]</scope>
    <source>
        <strain evidence="2 3">YIM 96095</strain>
    </source>
</reference>
<dbReference type="Gene3D" id="3.40.190.10">
    <property type="entry name" value="Periplasmic binding protein-like II"/>
    <property type="match status" value="2"/>
</dbReference>
<accession>A0A3N0E4U4</accession>
<dbReference type="Pfam" id="PF16868">
    <property type="entry name" value="NMT1_3"/>
    <property type="match status" value="1"/>
</dbReference>
<dbReference type="PANTHER" id="PTHR42941">
    <property type="entry name" value="SLL1037 PROTEIN"/>
    <property type="match status" value="1"/>
</dbReference>
<proteinExistence type="predicted"/>
<dbReference type="EMBL" id="RJMB01000020">
    <property type="protein sequence ID" value="RNL82866.1"/>
    <property type="molecule type" value="Genomic_DNA"/>
</dbReference>
<dbReference type="PANTHER" id="PTHR42941:SF1">
    <property type="entry name" value="SLL1037 PROTEIN"/>
    <property type="match status" value="1"/>
</dbReference>
<dbReference type="CDD" id="cd13520">
    <property type="entry name" value="PBP2_TAXI_TRAP"/>
    <property type="match status" value="1"/>
</dbReference>
<dbReference type="PROSITE" id="PS51257">
    <property type="entry name" value="PROKAR_LIPOPROTEIN"/>
    <property type="match status" value="1"/>
</dbReference>
<organism evidence="2 3">
    <name type="scientific">Halostreptopolyspora alba</name>
    <dbReference type="NCBI Taxonomy" id="2487137"/>
    <lineage>
        <taxon>Bacteria</taxon>
        <taxon>Bacillati</taxon>
        <taxon>Actinomycetota</taxon>
        <taxon>Actinomycetes</taxon>
        <taxon>Streptosporangiales</taxon>
        <taxon>Nocardiopsidaceae</taxon>
        <taxon>Halostreptopolyspora</taxon>
    </lineage>
</organism>
<evidence type="ECO:0000313" key="2">
    <source>
        <dbReference type="EMBL" id="RNL82866.1"/>
    </source>
</evidence>
<dbReference type="Proteomes" id="UP000269198">
    <property type="component" value="Unassembled WGS sequence"/>
</dbReference>
<dbReference type="SUPFAM" id="SSF53850">
    <property type="entry name" value="Periplasmic binding protein-like II"/>
    <property type="match status" value="1"/>
</dbReference>
<dbReference type="RefSeq" id="WP_123202600.1">
    <property type="nucleotide sequence ID" value="NZ_RJMB01000020.1"/>
</dbReference>
<dbReference type="AlphaFoldDB" id="A0A3N0E4U4"/>
<dbReference type="OrthoDB" id="5582316at2"/>
<sequence length="333" mass="35480">MLKNRSGLAALSLPLSLGLLASCSQPAEQTNPENLSIATGTTAGVFHPIGGAMAEVIDSEVADASATAETTAASAENMRLVGEGTSDIGIAQGDAAYQAVNGQGEFEGEAQDAQVLTVLYPNVYHAVTLQSIHEDLGLDCFSDVEGTRFSVGAPGSGNEIATDLVFDGLGMTFDDVDVQRYAYAETANALREDQLDAGSWVVGESHASLLELEETDPIHLIPMCEDEQQAVTEEHDFYTPHTIEGGTYSTVEDDVETLALWNVVVVSPDFPEELGYELLDAMYANIDDISQVYEPGAEYLVPETMANSPVDLHPAAVSYADDNDIDIPDELRP</sequence>
<keyword evidence="3" id="KW-1185">Reference proteome</keyword>
<keyword evidence="1" id="KW-0732">Signal</keyword>
<gene>
    <name evidence="2" type="ORF">EFW17_18105</name>
</gene>
<evidence type="ECO:0000313" key="3">
    <source>
        <dbReference type="Proteomes" id="UP000269198"/>
    </source>
</evidence>
<protein>
    <submittedName>
        <fullName evidence="2">TAXI family TRAP transporter solute-binding subunit</fullName>
    </submittedName>
</protein>
<dbReference type="NCBIfam" id="TIGR02122">
    <property type="entry name" value="TRAP_TAXI"/>
    <property type="match status" value="1"/>
</dbReference>
<evidence type="ECO:0000256" key="1">
    <source>
        <dbReference type="SAM" id="SignalP"/>
    </source>
</evidence>
<dbReference type="InterPro" id="IPR011852">
    <property type="entry name" value="TRAP_TAXI"/>
</dbReference>
<comment type="caution">
    <text evidence="2">The sequence shown here is derived from an EMBL/GenBank/DDBJ whole genome shotgun (WGS) entry which is preliminary data.</text>
</comment>
<name>A0A3N0E4U4_9ACTN</name>
<feature type="signal peptide" evidence="1">
    <location>
        <begin position="1"/>
        <end position="21"/>
    </location>
</feature>
<feature type="chain" id="PRO_5039124079" evidence="1">
    <location>
        <begin position="22"/>
        <end position="333"/>
    </location>
</feature>